<dbReference type="SUPFAM" id="SSF54197">
    <property type="entry name" value="HIT-like"/>
    <property type="match status" value="1"/>
</dbReference>
<reference evidence="4 5" key="1">
    <citation type="journal article" date="2014" name="Int. J. Syst. Evol. Microbiol.">
        <title>Complete genome sequence of Corynebacterium casei LMG S-19264T (=DSM 44701T), isolated from a smear-ripened cheese.</title>
        <authorList>
            <consortium name="US DOE Joint Genome Institute (JGI-PGF)"/>
            <person name="Walter F."/>
            <person name="Albersmeier A."/>
            <person name="Kalinowski J."/>
            <person name="Ruckert C."/>
        </authorList>
    </citation>
    <scope>NUCLEOTIDE SEQUENCE [LARGE SCALE GENOMIC DNA]</scope>
    <source>
        <strain evidence="4 5">CGMCC 1.7286</strain>
    </source>
</reference>
<keyword evidence="5" id="KW-1185">Reference proteome</keyword>
<evidence type="ECO:0000313" key="4">
    <source>
        <dbReference type="EMBL" id="GGO79393.1"/>
    </source>
</evidence>
<accession>A0A918DR03</accession>
<dbReference type="GO" id="GO:0009117">
    <property type="term" value="P:nucleotide metabolic process"/>
    <property type="evidence" value="ECO:0007669"/>
    <property type="project" value="InterPro"/>
</dbReference>
<organism evidence="4 5">
    <name type="scientific">Marinobacterium nitratireducens</name>
    <dbReference type="NCBI Taxonomy" id="518897"/>
    <lineage>
        <taxon>Bacteria</taxon>
        <taxon>Pseudomonadati</taxon>
        <taxon>Pseudomonadota</taxon>
        <taxon>Gammaproteobacteria</taxon>
        <taxon>Oceanospirillales</taxon>
        <taxon>Oceanospirillaceae</taxon>
        <taxon>Marinobacterium</taxon>
    </lineage>
</organism>
<feature type="active site" description="Nucleophile" evidence="1">
    <location>
        <position position="150"/>
    </location>
</feature>
<dbReference type="PANTHER" id="PTHR38420:SF1">
    <property type="entry name" value="PUTATIVE (AFU_ORTHOLOGUE AFUA_5G14690)-RELATED"/>
    <property type="match status" value="1"/>
</dbReference>
<dbReference type="PANTHER" id="PTHR38420">
    <property type="entry name" value="AP-4-A PHOSPHORYLASE II"/>
    <property type="match status" value="1"/>
</dbReference>
<dbReference type="InterPro" id="IPR036265">
    <property type="entry name" value="HIT-like_sf"/>
</dbReference>
<dbReference type="GO" id="GO:0005524">
    <property type="term" value="F:ATP binding"/>
    <property type="evidence" value="ECO:0007669"/>
    <property type="project" value="InterPro"/>
</dbReference>
<dbReference type="Proteomes" id="UP000599578">
    <property type="component" value="Unassembled WGS sequence"/>
</dbReference>
<feature type="domain" description="Ap4A phosphorylase 1/2 N-terminal" evidence="3">
    <location>
        <begin position="3"/>
        <end position="160"/>
    </location>
</feature>
<dbReference type="Gene3D" id="3.30.428.70">
    <property type="match status" value="1"/>
</dbReference>
<feature type="domain" description="ATP adenylyltransferase C-terminal" evidence="2">
    <location>
        <begin position="180"/>
        <end position="287"/>
    </location>
</feature>
<sequence length="296" mass="32451">MEFKMTTIWQQAARTRAAAIACGALKPIATESLEICEHGIPFVIRVLSSLRDKSQALERLHQAADRHHNPFLTPEPELLVSEVPPAHRCILNKFCVIDRHLLLVTRDFEPQSRVLNRQDFAALATCMRQGPALAFFNGGPDAGASQPHKHLQMLPLDKTAAPPFGPLLDDAATRGLGQVPQLPFRHRLVALPQKLLQDTTAAAEWLNGRYRSALDALGIEVSAGSDVRQAYNLLLTARWMLLVPRLGEKSGEVSVNALGFVGWLLVKRRKQAECLQAQGLMDTLIAVSGSGANRNG</sequence>
<comment type="caution">
    <text evidence="4">The sequence shown here is derived from an EMBL/GenBank/DDBJ whole genome shotgun (WGS) entry which is preliminary data.</text>
</comment>
<dbReference type="InterPro" id="IPR009163">
    <property type="entry name" value="Ap4A_phos1/2"/>
</dbReference>
<evidence type="ECO:0000259" key="2">
    <source>
        <dbReference type="Pfam" id="PF09830"/>
    </source>
</evidence>
<dbReference type="Pfam" id="PF19327">
    <property type="entry name" value="Ap4A_phos_N"/>
    <property type="match status" value="1"/>
</dbReference>
<gene>
    <name evidence="4" type="primary">APA2</name>
    <name evidence="4" type="ORF">GCM10011348_13550</name>
</gene>
<dbReference type="InterPro" id="IPR045759">
    <property type="entry name" value="Ap4A_phos1/2_N"/>
</dbReference>
<dbReference type="AlphaFoldDB" id="A0A918DR03"/>
<dbReference type="PIRSF" id="PIRSF000846">
    <property type="entry name" value="ATP_adenylyltr"/>
    <property type="match status" value="1"/>
</dbReference>
<keyword evidence="4" id="KW-0808">Transferase</keyword>
<dbReference type="EMBL" id="BMLT01000003">
    <property type="protein sequence ID" value="GGO79393.1"/>
    <property type="molecule type" value="Genomic_DNA"/>
</dbReference>
<keyword evidence="4" id="KW-0548">Nucleotidyltransferase</keyword>
<dbReference type="InterPro" id="IPR043171">
    <property type="entry name" value="Ap4A_phos1/2-like"/>
</dbReference>
<evidence type="ECO:0000256" key="1">
    <source>
        <dbReference type="PIRSR" id="PIRSR000846-1"/>
    </source>
</evidence>
<name>A0A918DR03_9GAMM</name>
<evidence type="ECO:0000313" key="5">
    <source>
        <dbReference type="Proteomes" id="UP000599578"/>
    </source>
</evidence>
<dbReference type="InterPro" id="IPR019200">
    <property type="entry name" value="ATP_adenylylTrfase_C"/>
</dbReference>
<proteinExistence type="predicted"/>
<dbReference type="Pfam" id="PF09830">
    <property type="entry name" value="ATP_transf"/>
    <property type="match status" value="1"/>
</dbReference>
<dbReference type="GO" id="GO:0003877">
    <property type="term" value="F:ATP:ADP adenylyltransferase activity"/>
    <property type="evidence" value="ECO:0007669"/>
    <property type="project" value="InterPro"/>
</dbReference>
<evidence type="ECO:0000259" key="3">
    <source>
        <dbReference type="Pfam" id="PF19327"/>
    </source>
</evidence>
<protein>
    <submittedName>
        <fullName evidence="4">ATP adenylyltransferase</fullName>
    </submittedName>
</protein>